<dbReference type="EMBL" id="HBHW01006206">
    <property type="protein sequence ID" value="CAE0036715.1"/>
    <property type="molecule type" value="Transcribed_RNA"/>
</dbReference>
<organism evidence="2">
    <name type="scientific">Rhodosorus marinus</name>
    <dbReference type="NCBI Taxonomy" id="101924"/>
    <lineage>
        <taxon>Eukaryota</taxon>
        <taxon>Rhodophyta</taxon>
        <taxon>Stylonematophyceae</taxon>
        <taxon>Stylonematales</taxon>
        <taxon>Stylonemataceae</taxon>
        <taxon>Rhodosorus</taxon>
    </lineage>
</organism>
<sequence length="273" mass="31632">MRKGSDHNTKRSLNRDNAPSRFKHLFLLSEELELLVEDWTQVERKNRARELEFPRFKEAFPEEPRYPYDYILLDNGKYANVRSHLDEQALERALERLKLREDKVLDEAALPSLEKKLSKLSERIQSGAYEFSEPNVIQVPSVLALSDDDFLEEAVAEHEDLVVAEALREVLCGIFDPTFEETSCGDRPGCGTHACLFQIRHSWTGVYWVMRWNLSPHFFRDMKESVLQSALGKKLLSNHRVRSSSGFKLDTNAEMEICMNCARFRNQHLVSGL</sequence>
<proteinExistence type="predicted"/>
<gene>
    <name evidence="1" type="ORF">RMAR00112_LOCUS4660</name>
    <name evidence="2" type="ORF">RMAR00112_LOCUS4665</name>
</gene>
<accession>A0A7S2ZEJ2</accession>
<protein>
    <submittedName>
        <fullName evidence="2">Uncharacterized protein</fullName>
    </submittedName>
</protein>
<evidence type="ECO:0000313" key="1">
    <source>
        <dbReference type="EMBL" id="CAE0036710.1"/>
    </source>
</evidence>
<dbReference type="AlphaFoldDB" id="A0A7S2ZEJ2"/>
<evidence type="ECO:0000313" key="2">
    <source>
        <dbReference type="EMBL" id="CAE0036715.1"/>
    </source>
</evidence>
<name>A0A7S2ZEJ2_9RHOD</name>
<dbReference type="EMBL" id="HBHW01006201">
    <property type="protein sequence ID" value="CAE0036710.1"/>
    <property type="molecule type" value="Transcribed_RNA"/>
</dbReference>
<reference evidence="2" key="1">
    <citation type="submission" date="2021-01" db="EMBL/GenBank/DDBJ databases">
        <authorList>
            <person name="Corre E."/>
            <person name="Pelletier E."/>
            <person name="Niang G."/>
            <person name="Scheremetjew M."/>
            <person name="Finn R."/>
            <person name="Kale V."/>
            <person name="Holt S."/>
            <person name="Cochrane G."/>
            <person name="Meng A."/>
            <person name="Brown T."/>
            <person name="Cohen L."/>
        </authorList>
    </citation>
    <scope>NUCLEOTIDE SEQUENCE</scope>
    <source>
        <strain evidence="2">CCMP 769</strain>
    </source>
</reference>